<dbReference type="Pfam" id="PF00437">
    <property type="entry name" value="T2SSE"/>
    <property type="match status" value="1"/>
</dbReference>
<dbReference type="GO" id="GO:0016887">
    <property type="term" value="F:ATP hydrolysis activity"/>
    <property type="evidence" value="ECO:0007669"/>
    <property type="project" value="InterPro"/>
</dbReference>
<evidence type="ECO:0000256" key="1">
    <source>
        <dbReference type="ARBA" id="ARBA00006611"/>
    </source>
</evidence>
<protein>
    <recommendedName>
        <fullName evidence="2">Bacterial type II secretion system protein E domain-containing protein</fullName>
    </recommendedName>
</protein>
<evidence type="ECO:0000313" key="4">
    <source>
        <dbReference type="Proteomes" id="UP000243807"/>
    </source>
</evidence>
<gene>
    <name evidence="3" type="ORF">BW247_05070</name>
</gene>
<comment type="similarity">
    <text evidence="1">Belongs to the GSP E family.</text>
</comment>
<dbReference type="InterPro" id="IPR001482">
    <property type="entry name" value="T2SS/T4SS_dom"/>
</dbReference>
<dbReference type="Gene3D" id="3.30.450.90">
    <property type="match status" value="1"/>
</dbReference>
<dbReference type="KEGG" id="afy:BW247_05070"/>
<dbReference type="STRING" id="1765967.BW247_05070"/>
<keyword evidence="4" id="KW-1185">Reference proteome</keyword>
<name>A0A1P8UFB6_9GAMM</name>
<accession>A0A1P8UFB6</accession>
<sequence length="296" mass="31951">MGLLSPLHELFANDVTEIMINRHDDIWIEDRSGMRRVEQALTRAAVETAIVALGRLSGLDADANAPIVDARIGQHLRIGAVLEPAAVEGPTLCIRRHVPIEASLDLYGEAPARLSRKLLQDGVNILVAGPTGSGKTTYLNALLAGVPESERIVVIEDTPELHIKNPNRVRFETRGAADMSALLRETLRQRPDRIVLGELRGKEAYHLLQAFSTGHGGSFSTIHAGNPQAALLRLASLIGQAEEARSWPQSAIRAAIAATLGAVVCLRRKQVTDIALISGQNEQGDFVLEPVFEKAG</sequence>
<feature type="domain" description="Bacterial type II secretion system protein E" evidence="2">
    <location>
        <begin position="5"/>
        <end position="267"/>
    </location>
</feature>
<proteinExistence type="inferred from homology"/>
<evidence type="ECO:0000259" key="2">
    <source>
        <dbReference type="Pfam" id="PF00437"/>
    </source>
</evidence>
<dbReference type="Proteomes" id="UP000243807">
    <property type="component" value="Chromosome"/>
</dbReference>
<dbReference type="InterPro" id="IPR050921">
    <property type="entry name" value="T4SS_GSP_E_ATPase"/>
</dbReference>
<organism evidence="3 4">
    <name type="scientific">Acidihalobacter ferrooxydans</name>
    <dbReference type="NCBI Taxonomy" id="1765967"/>
    <lineage>
        <taxon>Bacteria</taxon>
        <taxon>Pseudomonadati</taxon>
        <taxon>Pseudomonadota</taxon>
        <taxon>Gammaproteobacteria</taxon>
        <taxon>Chromatiales</taxon>
        <taxon>Ectothiorhodospiraceae</taxon>
        <taxon>Acidihalobacter</taxon>
    </lineage>
</organism>
<reference evidence="3 4" key="1">
    <citation type="submission" date="2017-01" db="EMBL/GenBank/DDBJ databases">
        <title>Draft sequence of Acidihalobacter ferrooxidans strain DSM 14175 (strain V8).</title>
        <authorList>
            <person name="Khaleque H.N."/>
            <person name="Ramsay J.P."/>
            <person name="Murphy R.J.T."/>
            <person name="Kaksonen A.H."/>
            <person name="Boxall N.J."/>
            <person name="Watkin E.L.J."/>
        </authorList>
    </citation>
    <scope>NUCLEOTIDE SEQUENCE [LARGE SCALE GENOMIC DNA]</scope>
    <source>
        <strain evidence="3 4">V8</strain>
    </source>
</reference>
<dbReference type="PANTHER" id="PTHR30486:SF6">
    <property type="entry name" value="TYPE IV PILUS RETRACTATION ATPASE PILT"/>
    <property type="match status" value="1"/>
</dbReference>
<evidence type="ECO:0000313" key="3">
    <source>
        <dbReference type="EMBL" id="APZ42540.1"/>
    </source>
</evidence>
<dbReference type="InterPro" id="IPR027417">
    <property type="entry name" value="P-loop_NTPase"/>
</dbReference>
<dbReference type="Gene3D" id="3.40.50.300">
    <property type="entry name" value="P-loop containing nucleotide triphosphate hydrolases"/>
    <property type="match status" value="1"/>
</dbReference>
<dbReference type="AlphaFoldDB" id="A0A1P8UFB6"/>
<dbReference type="SUPFAM" id="SSF52540">
    <property type="entry name" value="P-loop containing nucleoside triphosphate hydrolases"/>
    <property type="match status" value="1"/>
</dbReference>
<dbReference type="CDD" id="cd01130">
    <property type="entry name" value="VirB11-like_ATPase"/>
    <property type="match status" value="1"/>
</dbReference>
<dbReference type="EMBL" id="CP019434">
    <property type="protein sequence ID" value="APZ42540.1"/>
    <property type="molecule type" value="Genomic_DNA"/>
</dbReference>
<dbReference type="PANTHER" id="PTHR30486">
    <property type="entry name" value="TWITCHING MOTILITY PROTEIN PILT"/>
    <property type="match status" value="1"/>
</dbReference>